<reference evidence="8" key="1">
    <citation type="submission" date="2021-02" db="EMBL/GenBank/DDBJ databases">
        <authorList>
            <person name="Nowell W R."/>
        </authorList>
    </citation>
    <scope>NUCLEOTIDE SEQUENCE</scope>
    <source>
        <strain evidence="8">Ploen Becks lab</strain>
    </source>
</reference>
<organism evidence="8 9">
    <name type="scientific">Brachionus calyciflorus</name>
    <dbReference type="NCBI Taxonomy" id="104777"/>
    <lineage>
        <taxon>Eukaryota</taxon>
        <taxon>Metazoa</taxon>
        <taxon>Spiralia</taxon>
        <taxon>Gnathifera</taxon>
        <taxon>Rotifera</taxon>
        <taxon>Eurotatoria</taxon>
        <taxon>Monogononta</taxon>
        <taxon>Pseudotrocha</taxon>
        <taxon>Ploima</taxon>
        <taxon>Brachionidae</taxon>
        <taxon>Brachionus</taxon>
    </lineage>
</organism>
<evidence type="ECO:0000256" key="2">
    <source>
        <dbReference type="ARBA" id="ARBA00004286"/>
    </source>
</evidence>
<keyword evidence="9" id="KW-1185">Reference proteome</keyword>
<dbReference type="InterPro" id="IPR051294">
    <property type="entry name" value="HORMA_MeioticProgression"/>
</dbReference>
<dbReference type="InterPro" id="IPR036570">
    <property type="entry name" value="HORMA_dom_sf"/>
</dbReference>
<evidence type="ECO:0000256" key="4">
    <source>
        <dbReference type="ARBA" id="ARBA00023242"/>
    </source>
</evidence>
<feature type="compositionally biased region" description="Acidic residues" evidence="6">
    <location>
        <begin position="485"/>
        <end position="495"/>
    </location>
</feature>
<accession>A0A813VKZ7</accession>
<dbReference type="GO" id="GO:0005694">
    <property type="term" value="C:chromosome"/>
    <property type="evidence" value="ECO:0007669"/>
    <property type="project" value="UniProtKB-SubCell"/>
</dbReference>
<keyword evidence="4" id="KW-0539">Nucleus</keyword>
<dbReference type="Gene3D" id="3.30.900.10">
    <property type="entry name" value="HORMA domain"/>
    <property type="match status" value="1"/>
</dbReference>
<dbReference type="GO" id="GO:0005634">
    <property type="term" value="C:nucleus"/>
    <property type="evidence" value="ECO:0007669"/>
    <property type="project" value="UniProtKB-SubCell"/>
</dbReference>
<comment type="caution">
    <text evidence="8">The sequence shown here is derived from an EMBL/GenBank/DDBJ whole genome shotgun (WGS) entry which is preliminary data.</text>
</comment>
<evidence type="ECO:0000313" key="9">
    <source>
        <dbReference type="Proteomes" id="UP000663879"/>
    </source>
</evidence>
<dbReference type="EMBL" id="CAJNOC010001234">
    <property type="protein sequence ID" value="CAF0847250.1"/>
    <property type="molecule type" value="Genomic_DNA"/>
</dbReference>
<dbReference type="PANTHER" id="PTHR48225">
    <property type="entry name" value="HORMA DOMAIN-CONTAINING PROTEIN 1"/>
    <property type="match status" value="1"/>
</dbReference>
<dbReference type="InterPro" id="IPR011011">
    <property type="entry name" value="Znf_FYVE_PHD"/>
</dbReference>
<evidence type="ECO:0000256" key="5">
    <source>
        <dbReference type="ARBA" id="ARBA00023254"/>
    </source>
</evidence>
<keyword evidence="3" id="KW-0158">Chromosome</keyword>
<comment type="subcellular location">
    <subcellularLocation>
        <location evidence="2">Chromosome</location>
    </subcellularLocation>
    <subcellularLocation>
        <location evidence="1">Nucleus</location>
    </subcellularLocation>
</comment>
<evidence type="ECO:0000256" key="3">
    <source>
        <dbReference type="ARBA" id="ARBA00022454"/>
    </source>
</evidence>
<evidence type="ECO:0000256" key="6">
    <source>
        <dbReference type="SAM" id="MobiDB-lite"/>
    </source>
</evidence>
<dbReference type="InterPro" id="IPR013083">
    <property type="entry name" value="Znf_RING/FYVE/PHD"/>
</dbReference>
<dbReference type="GO" id="GO:0051321">
    <property type="term" value="P:meiotic cell cycle"/>
    <property type="evidence" value="ECO:0007669"/>
    <property type="project" value="UniProtKB-KW"/>
</dbReference>
<dbReference type="AlphaFoldDB" id="A0A813VKZ7"/>
<dbReference type="PROSITE" id="PS50815">
    <property type="entry name" value="HORMA"/>
    <property type="match status" value="1"/>
</dbReference>
<dbReference type="OrthoDB" id="1928087at2759"/>
<dbReference type="SUPFAM" id="SSF57903">
    <property type="entry name" value="FYVE/PHD zinc finger"/>
    <property type="match status" value="1"/>
</dbReference>
<evidence type="ECO:0000256" key="1">
    <source>
        <dbReference type="ARBA" id="ARBA00004123"/>
    </source>
</evidence>
<feature type="region of interest" description="Disordered" evidence="6">
    <location>
        <begin position="482"/>
        <end position="506"/>
    </location>
</feature>
<keyword evidence="5" id="KW-0469">Meiosis</keyword>
<dbReference type="Pfam" id="PF02301">
    <property type="entry name" value="HORMA"/>
    <property type="match status" value="1"/>
</dbReference>
<gene>
    <name evidence="8" type="ORF">OXX778_LOCUS8764</name>
</gene>
<evidence type="ECO:0000313" key="8">
    <source>
        <dbReference type="EMBL" id="CAF0847250.1"/>
    </source>
</evidence>
<name>A0A813VKZ7_9BILA</name>
<dbReference type="SUPFAM" id="SSF56019">
    <property type="entry name" value="The spindle assembly checkpoint protein mad2"/>
    <property type="match status" value="1"/>
</dbReference>
<evidence type="ECO:0000259" key="7">
    <source>
        <dbReference type="PROSITE" id="PS50815"/>
    </source>
</evidence>
<dbReference type="PANTHER" id="PTHR48225:SF7">
    <property type="entry name" value="MEIOSIS-SPECIFIC PROTEIN HOP1"/>
    <property type="match status" value="1"/>
</dbReference>
<sequence>MDESTLTVTSNSKKEYLNPNIRSYEDSVSYTKKLMMVGISNIVYLRSLFPEEVFSTKDFENLKIKIIKSKDKDSRILIEWLKGAFDALDKKYLKTLSLAIYPDSKNPEDVLETYDFHLSYSQNVNLEFTNSKNLTEKVKLNSLRLIRTIIFSTQSLDSLPQKLYINMRLFYYDDITPEDYQPPGFRSCDFENYKYKDGKIKIPIGSVHCLWHQLKLDINCSRSMLKHKEDFAENLDSSVKVQKTLNQTVEMIPLNISMVTDDVKKEKLTQSQNPEETIASKISDLHVDSPRPNIQTPSYSPIESIKKISCICEIYKENNMRLIKCSICNTFQHAICYNVFIGDDDYIAQWEKDYKHCCIECYKQSSDKTVQPIDSSLVNLDKKRLTGICVWRRALYFIHTNKIDIISSKDLMNNLEIKQSILTSLIQRLEKDNLLECISKKEGKYKKNRTFLDNLIQSSFIDPTRKLKEEALDKQKKLERRSSIDIEDDSSDNSDEQTKENFKRKTRLSMQCEVQKIVVEPTKKLKTSVSNNNISQS</sequence>
<proteinExistence type="predicted"/>
<dbReference type="InterPro" id="IPR003511">
    <property type="entry name" value="HORMA_dom"/>
</dbReference>
<protein>
    <recommendedName>
        <fullName evidence="7">HORMA domain-containing protein</fullName>
    </recommendedName>
</protein>
<dbReference type="Proteomes" id="UP000663879">
    <property type="component" value="Unassembled WGS sequence"/>
</dbReference>
<dbReference type="Gene3D" id="3.30.40.10">
    <property type="entry name" value="Zinc/RING finger domain, C3HC4 (zinc finger)"/>
    <property type="match status" value="1"/>
</dbReference>
<feature type="domain" description="HORMA" evidence="7">
    <location>
        <begin position="25"/>
        <end position="218"/>
    </location>
</feature>